<dbReference type="GO" id="GO:0003676">
    <property type="term" value="F:nucleic acid binding"/>
    <property type="evidence" value="ECO:0007669"/>
    <property type="project" value="InterPro"/>
</dbReference>
<dbReference type="InterPro" id="IPR001584">
    <property type="entry name" value="Integrase_cat-core"/>
</dbReference>
<dbReference type="PROSITE" id="PS50175">
    <property type="entry name" value="ASP_PROT_RETROV"/>
    <property type="match status" value="1"/>
</dbReference>
<dbReference type="PROSITE" id="PS50994">
    <property type="entry name" value="INTEGRASE"/>
    <property type="match status" value="1"/>
</dbReference>
<dbReference type="Pfam" id="PF00665">
    <property type="entry name" value="rve"/>
    <property type="match status" value="1"/>
</dbReference>
<evidence type="ECO:0000313" key="5">
    <source>
        <dbReference type="Ensembl" id="ENSCCRP00020054679.1"/>
    </source>
</evidence>
<evidence type="ECO:0000256" key="1">
    <source>
        <dbReference type="ARBA" id="ARBA00039658"/>
    </source>
</evidence>
<reference evidence="5" key="1">
    <citation type="submission" date="2025-08" db="UniProtKB">
        <authorList>
            <consortium name="Ensembl"/>
        </authorList>
    </citation>
    <scope>IDENTIFICATION</scope>
</reference>
<dbReference type="GO" id="GO:0015074">
    <property type="term" value="P:DNA integration"/>
    <property type="evidence" value="ECO:0007669"/>
    <property type="project" value="InterPro"/>
</dbReference>
<organism evidence="5 6">
    <name type="scientific">Cyprinus carpio</name>
    <name type="common">Common carp</name>
    <dbReference type="NCBI Taxonomy" id="7962"/>
    <lineage>
        <taxon>Eukaryota</taxon>
        <taxon>Metazoa</taxon>
        <taxon>Chordata</taxon>
        <taxon>Craniata</taxon>
        <taxon>Vertebrata</taxon>
        <taxon>Euteleostomi</taxon>
        <taxon>Actinopterygii</taxon>
        <taxon>Neopterygii</taxon>
        <taxon>Teleostei</taxon>
        <taxon>Ostariophysi</taxon>
        <taxon>Cypriniformes</taxon>
        <taxon>Cyprinidae</taxon>
        <taxon>Cyprininae</taxon>
        <taxon>Cyprinus</taxon>
    </lineage>
</organism>
<feature type="domain" description="Integrase catalytic" evidence="4">
    <location>
        <begin position="405"/>
        <end position="563"/>
    </location>
</feature>
<dbReference type="GO" id="GO:0004190">
    <property type="term" value="F:aspartic-type endopeptidase activity"/>
    <property type="evidence" value="ECO:0007669"/>
    <property type="project" value="InterPro"/>
</dbReference>
<dbReference type="FunFam" id="1.10.340.70:FF:000001">
    <property type="entry name" value="Retrovirus-related Pol polyprotein from transposon gypsy-like Protein"/>
    <property type="match status" value="1"/>
</dbReference>
<sequence length="667" mass="73646">MSSVNVNTDREARPVWSHAKPVTQPSSLRKNDKRACFFCLDPSHLISECRAWKQKTAASQPKSAALVHTVGNSKGSTGTITSAYQPFLLDGTVSHSPDAVGRSVKILRDTGSVQSLICENSLPSLTVYSGTNILVRGIGMGCLSLPLHDLYLMSDLVTGPVTLGVCSHLPVDGVDVILGNDLAGGDVFPRPLVITEPAQNNSLSLVQKFPAAFPACVVTRAQRKKIGDVVDLSESFLVDSDDRNLTPEKAGITKTCEVDYVPELKTVLGVGREPLAAAQRTDPSLASCIESIVNLKRKPHDKVKYFWEGEVLMRRWRPIARSSLNTVHQIVLPQPYREPVLKIAHEHVLSGHLGVTKTYKRVSRYFFWPGLKSAVSKFCRSCAACQIAGKPNQKLPVAPLRPIPVMREPFERLLLDCVGPLPKSKSGHEYILSIMCTSTRFPEAIPLRSTKAHIIVRELIKFCTVFGLPKVIQTDQGTNFTSKLFSQTLTQFGIKHKLSSAFHPQSQGAVERFHQTLKTMLRTYCFSSGKDWAESLPFLMFAIREAEQESLGFSPADLVFGHTVRGPLKVLSEQLLAKDAMPVTVLDYVSSFRERLHRACDLAREHLTATQSKMKAWYDKKSVSRSFQPNDEVLVLLPAPGSSLHAKFTGPYSVKEKLSDTDYVVST</sequence>
<evidence type="ECO:0000313" key="6">
    <source>
        <dbReference type="Proteomes" id="UP000694701"/>
    </source>
</evidence>
<dbReference type="InterPro" id="IPR041588">
    <property type="entry name" value="Integrase_H2C2"/>
</dbReference>
<dbReference type="PANTHER" id="PTHR37984:SF15">
    <property type="entry name" value="INTEGRASE CATALYTIC DOMAIN-CONTAINING PROTEIN"/>
    <property type="match status" value="1"/>
</dbReference>
<dbReference type="InterPro" id="IPR012337">
    <property type="entry name" value="RNaseH-like_sf"/>
</dbReference>
<dbReference type="Gene3D" id="1.10.340.70">
    <property type="match status" value="1"/>
</dbReference>
<evidence type="ECO:0000259" key="4">
    <source>
        <dbReference type="PROSITE" id="PS50994"/>
    </source>
</evidence>
<accession>A0A8C2FG95</accession>
<feature type="domain" description="Peptidase A2" evidence="3">
    <location>
        <begin position="104"/>
        <end position="139"/>
    </location>
</feature>
<protein>
    <recommendedName>
        <fullName evidence="1">Gypsy retrotransposon integrase-like protein 1</fullName>
    </recommendedName>
</protein>
<dbReference type="InterPro" id="IPR001995">
    <property type="entry name" value="Peptidase_A2_cat"/>
</dbReference>
<dbReference type="FunFam" id="3.30.420.10:FF:000032">
    <property type="entry name" value="Retrovirus-related Pol polyprotein from transposon 297-like Protein"/>
    <property type="match status" value="1"/>
</dbReference>
<proteinExistence type="predicted"/>
<dbReference type="SUPFAM" id="SSF53098">
    <property type="entry name" value="Ribonuclease H-like"/>
    <property type="match status" value="1"/>
</dbReference>
<dbReference type="Gene3D" id="3.30.420.10">
    <property type="entry name" value="Ribonuclease H-like superfamily/Ribonuclease H"/>
    <property type="match status" value="1"/>
</dbReference>
<dbReference type="InterPro" id="IPR050951">
    <property type="entry name" value="Retrovirus_Pol_polyprotein"/>
</dbReference>
<dbReference type="Proteomes" id="UP000694701">
    <property type="component" value="Unplaced"/>
</dbReference>
<dbReference type="PANTHER" id="PTHR37984">
    <property type="entry name" value="PROTEIN CBG26694"/>
    <property type="match status" value="1"/>
</dbReference>
<feature type="region of interest" description="Disordered" evidence="2">
    <location>
        <begin position="1"/>
        <end position="24"/>
    </location>
</feature>
<evidence type="ECO:0000256" key="2">
    <source>
        <dbReference type="SAM" id="MobiDB-lite"/>
    </source>
</evidence>
<dbReference type="Ensembl" id="ENSCCRT00020059961.1">
    <property type="protein sequence ID" value="ENSCCRP00020054679.1"/>
    <property type="gene ID" value="ENSCCRG00020025138.1"/>
</dbReference>
<dbReference type="Pfam" id="PF17921">
    <property type="entry name" value="Integrase_H2C2"/>
    <property type="match status" value="1"/>
</dbReference>
<dbReference type="InterPro" id="IPR036397">
    <property type="entry name" value="RNaseH_sf"/>
</dbReference>
<dbReference type="AlphaFoldDB" id="A0A8C2FG95"/>
<dbReference type="GO" id="GO:0006508">
    <property type="term" value="P:proteolysis"/>
    <property type="evidence" value="ECO:0007669"/>
    <property type="project" value="InterPro"/>
</dbReference>
<evidence type="ECO:0000259" key="3">
    <source>
        <dbReference type="PROSITE" id="PS50175"/>
    </source>
</evidence>
<name>A0A8C2FG95_CYPCA</name>